<sequence>GHSGSTPLLNWLAEKERIKQISWWNEVAPGVGLPAHGQVYHLHPLGLVGQLQLIDECACGCCLDIKFSRYKWVRKRRGCPDETYYGPVYHGTKKLDKFTGWNDLISTGRATIDEKAIVIAMSSNEGAMDAVQAWDWQTFSAGAMQKTVTPEGYGELPKQIGEFQSECKVLFDEIFAKCGWSIRQESNGARIYYSSRETENEYITGSALYDFIKKGFGQTDSGFPKKSVALASIANAMLHEEFQKKQVIDFVARMRLALSKSPQGYTNPAGDFFQSKLGRALVLDHDVNAPGNVSRSLKNAIDLLRSSHSGLSSNPHEWGENRLQYEEELIAIYGPSRSMNSPSERYGHLRKLL</sequence>
<dbReference type="EMBL" id="JACARG010000023">
    <property type="protein sequence ID" value="NWE13864.1"/>
    <property type="molecule type" value="Genomic_DNA"/>
</dbReference>
<dbReference type="AlphaFoldDB" id="A0A7Y8JPS2"/>
<protein>
    <submittedName>
        <fullName evidence="1">Calcium-binding protein</fullName>
    </submittedName>
</protein>
<feature type="non-terminal residue" evidence="1">
    <location>
        <position position="1"/>
    </location>
</feature>
<proteinExistence type="predicted"/>
<reference evidence="1 2" key="1">
    <citation type="submission" date="2020-04" db="EMBL/GenBank/DDBJ databases">
        <title>Molecular characterization of pseudomonads from Agaricus bisporus reveal novel blotch 2 pathogens in Western Europe.</title>
        <authorList>
            <person name="Taparia T."/>
            <person name="Krijger M."/>
            <person name="Haynes E."/>
            <person name="Elpinstone J.G."/>
            <person name="Noble R."/>
            <person name="Van Der Wolf J."/>
        </authorList>
    </citation>
    <scope>NUCLEOTIDE SEQUENCE [LARGE SCALE GENOMIC DNA]</scope>
    <source>
        <strain evidence="1 2">IPO3782</strain>
    </source>
</reference>
<evidence type="ECO:0000313" key="2">
    <source>
        <dbReference type="Proteomes" id="UP000531950"/>
    </source>
</evidence>
<name>A0A7Y8JPS2_9PSED</name>
<organism evidence="1 2">
    <name type="scientific">Pseudomonas yamanorum</name>
    <dbReference type="NCBI Taxonomy" id="515393"/>
    <lineage>
        <taxon>Bacteria</taxon>
        <taxon>Pseudomonadati</taxon>
        <taxon>Pseudomonadota</taxon>
        <taxon>Gammaproteobacteria</taxon>
        <taxon>Pseudomonadales</taxon>
        <taxon>Pseudomonadaceae</taxon>
        <taxon>Pseudomonas</taxon>
    </lineage>
</organism>
<gene>
    <name evidence="1" type="ORF">HX822_13030</name>
</gene>
<dbReference type="Proteomes" id="UP000531950">
    <property type="component" value="Unassembled WGS sequence"/>
</dbReference>
<evidence type="ECO:0000313" key="1">
    <source>
        <dbReference type="EMBL" id="NWE13864.1"/>
    </source>
</evidence>
<accession>A0A7Y8JPS2</accession>
<comment type="caution">
    <text evidence="1">The sequence shown here is derived from an EMBL/GenBank/DDBJ whole genome shotgun (WGS) entry which is preliminary data.</text>
</comment>
<dbReference type="RefSeq" id="WP_218170973.1">
    <property type="nucleotide sequence ID" value="NZ_JACARG010000023.1"/>
</dbReference>